<accession>A0ABT7L6Z1</accession>
<reference evidence="1 2" key="1">
    <citation type="submission" date="2023-06" db="EMBL/GenBank/DDBJ databases">
        <title>Aquibacillus rhizosphaerae LR5S19.</title>
        <authorList>
            <person name="Sun J.-Q."/>
        </authorList>
    </citation>
    <scope>NUCLEOTIDE SEQUENCE [LARGE SCALE GENOMIC DNA]</scope>
    <source>
        <strain evidence="1 2">LR5S19</strain>
    </source>
</reference>
<dbReference type="Proteomes" id="UP001235343">
    <property type="component" value="Unassembled WGS sequence"/>
</dbReference>
<organism evidence="1 2">
    <name type="scientific">Aquibacillus rhizosphaerae</name>
    <dbReference type="NCBI Taxonomy" id="3051431"/>
    <lineage>
        <taxon>Bacteria</taxon>
        <taxon>Bacillati</taxon>
        <taxon>Bacillota</taxon>
        <taxon>Bacilli</taxon>
        <taxon>Bacillales</taxon>
        <taxon>Bacillaceae</taxon>
        <taxon>Aquibacillus</taxon>
    </lineage>
</organism>
<gene>
    <name evidence="1" type="ORF">QQS35_07850</name>
</gene>
<evidence type="ECO:0000313" key="1">
    <source>
        <dbReference type="EMBL" id="MDL4840355.1"/>
    </source>
</evidence>
<sequence>MPIFNENVLKEQLYILRDFLFHYESYRQINRSLEKLKNLGSQEFWVYTANAHYYQAINLWCMVFGTYNNETHYKKLGITKDLKAFIYSELKLNKDEYSYYWKKVTDWRNNHSAHRLPGRLDEVPELKMARNIVFVFEKWLKQNSISVSDIIIGFSFQQYEKEFKRNLDITFEQLDSI</sequence>
<evidence type="ECO:0008006" key="3">
    <source>
        <dbReference type="Google" id="ProtNLM"/>
    </source>
</evidence>
<dbReference type="RefSeq" id="WP_285931382.1">
    <property type="nucleotide sequence ID" value="NZ_JASTZU010000027.1"/>
</dbReference>
<name>A0ABT7L6Z1_9BACI</name>
<keyword evidence="2" id="KW-1185">Reference proteome</keyword>
<proteinExistence type="predicted"/>
<comment type="caution">
    <text evidence="1">The sequence shown here is derived from an EMBL/GenBank/DDBJ whole genome shotgun (WGS) entry which is preliminary data.</text>
</comment>
<protein>
    <recommendedName>
        <fullName evidence="3">HEPN AbiU2-like domain-containing protein</fullName>
    </recommendedName>
</protein>
<evidence type="ECO:0000313" key="2">
    <source>
        <dbReference type="Proteomes" id="UP001235343"/>
    </source>
</evidence>
<dbReference type="EMBL" id="JASTZU010000027">
    <property type="protein sequence ID" value="MDL4840355.1"/>
    <property type="molecule type" value="Genomic_DNA"/>
</dbReference>